<dbReference type="Proteomes" id="UP000187465">
    <property type="component" value="Unassembled WGS sequence"/>
</dbReference>
<reference evidence="1 2" key="1">
    <citation type="submission" date="2016-10" db="EMBL/GenBank/DDBJ databases">
        <title>Paenibacillus species isolates.</title>
        <authorList>
            <person name="Beno S.M."/>
        </authorList>
    </citation>
    <scope>NUCLEOTIDE SEQUENCE [LARGE SCALE GENOMIC DNA]</scope>
    <source>
        <strain evidence="1 2">FSL H7-0604</strain>
    </source>
</reference>
<dbReference type="RefSeq" id="WP_076179509.1">
    <property type="nucleotide sequence ID" value="NZ_MKQP01000040.1"/>
</dbReference>
<name>A0A1R0X1R7_9BACL</name>
<dbReference type="AlphaFoldDB" id="A0A1R0X1R7"/>
<evidence type="ECO:0000313" key="1">
    <source>
        <dbReference type="EMBL" id="OMD26742.1"/>
    </source>
</evidence>
<gene>
    <name evidence="1" type="ORF">BJP51_26485</name>
</gene>
<accession>A0A1R0X1R7</accession>
<protein>
    <submittedName>
        <fullName evidence="1">Uncharacterized protein</fullName>
    </submittedName>
</protein>
<dbReference type="EMBL" id="MKQP01000040">
    <property type="protein sequence ID" value="OMD26742.1"/>
    <property type="molecule type" value="Genomic_DNA"/>
</dbReference>
<organism evidence="1 2">
    <name type="scientific">Paenibacillus odorifer</name>
    <dbReference type="NCBI Taxonomy" id="189426"/>
    <lineage>
        <taxon>Bacteria</taxon>
        <taxon>Bacillati</taxon>
        <taxon>Bacillota</taxon>
        <taxon>Bacilli</taxon>
        <taxon>Bacillales</taxon>
        <taxon>Paenibacillaceae</taxon>
        <taxon>Paenibacillus</taxon>
    </lineage>
</organism>
<sequence>MIEITNELHELIYKNSVWPQDLLENLRDPDYLSVNFDAYMQGTKAEVVFFDEGKKIITHYYFNSKGFVQKIEMIENESTFTVYSRIDEIVKVLIKTDNIQCLQEITNLLAA</sequence>
<proteinExistence type="predicted"/>
<comment type="caution">
    <text evidence="1">The sequence shown here is derived from an EMBL/GenBank/DDBJ whole genome shotgun (WGS) entry which is preliminary data.</text>
</comment>
<evidence type="ECO:0000313" key="2">
    <source>
        <dbReference type="Proteomes" id="UP000187465"/>
    </source>
</evidence>